<proteinExistence type="predicted"/>
<keyword evidence="1" id="KW-0812">Transmembrane</keyword>
<evidence type="ECO:0000313" key="3">
    <source>
        <dbReference type="Proteomes" id="UP000051096"/>
    </source>
</evidence>
<dbReference type="EMBL" id="LJUO01000177">
    <property type="protein sequence ID" value="KPK68257.1"/>
    <property type="molecule type" value="Genomic_DNA"/>
</dbReference>
<evidence type="ECO:0008006" key="4">
    <source>
        <dbReference type="Google" id="ProtNLM"/>
    </source>
</evidence>
<gene>
    <name evidence="2" type="ORF">AMJ87_12170</name>
</gene>
<organism evidence="2 3">
    <name type="scientific">candidate division WOR_3 bacterium SM23_60</name>
    <dbReference type="NCBI Taxonomy" id="1703780"/>
    <lineage>
        <taxon>Bacteria</taxon>
        <taxon>Bacteria division WOR-3</taxon>
    </lineage>
</organism>
<evidence type="ECO:0000313" key="2">
    <source>
        <dbReference type="EMBL" id="KPK68257.1"/>
    </source>
</evidence>
<dbReference type="SUPFAM" id="SSF52964">
    <property type="entry name" value="TolB, N-terminal domain"/>
    <property type="match status" value="1"/>
</dbReference>
<dbReference type="Proteomes" id="UP000051096">
    <property type="component" value="Unassembled WGS sequence"/>
</dbReference>
<protein>
    <recommendedName>
        <fullName evidence="4">FlgO domain-containing protein</fullName>
    </recommendedName>
</protein>
<feature type="non-terminal residue" evidence="2">
    <location>
        <position position="202"/>
    </location>
</feature>
<keyword evidence="1" id="KW-1133">Transmembrane helix</keyword>
<name>A0A0S8G6P6_UNCW3</name>
<dbReference type="AlphaFoldDB" id="A0A0S8G6P6"/>
<sequence length="202" mass="22977">MPEGRRFPFVETAEVPAKRTRRRRKKKKKKRFLIPILSIGILIVIVVLVRFLVFQAQVRERVPIAVISFTNRTGDAQFDYLCEAIPNLLITNLEQSEYLSVLTWERMRDLLKVLGRKDVHTVDEDLGFELCRMDNIHAVVTGSFTKAGTMFVTEVKVLNVANKKILKTSSSQGEGVASILKIQIDELSEDIAKSVSLYERVA</sequence>
<feature type="transmembrane region" description="Helical" evidence="1">
    <location>
        <begin position="32"/>
        <end position="53"/>
    </location>
</feature>
<reference evidence="2 3" key="1">
    <citation type="journal article" date="2015" name="Microbiome">
        <title>Genomic resolution of linkages in carbon, nitrogen, and sulfur cycling among widespread estuary sediment bacteria.</title>
        <authorList>
            <person name="Baker B.J."/>
            <person name="Lazar C.S."/>
            <person name="Teske A.P."/>
            <person name="Dick G.J."/>
        </authorList>
    </citation>
    <scope>NUCLEOTIDE SEQUENCE [LARGE SCALE GENOMIC DNA]</scope>
    <source>
        <strain evidence="2">SM23_60</strain>
    </source>
</reference>
<evidence type="ECO:0000256" key="1">
    <source>
        <dbReference type="SAM" id="Phobius"/>
    </source>
</evidence>
<accession>A0A0S8G6P6</accession>
<keyword evidence="1" id="KW-0472">Membrane</keyword>
<dbReference type="Gene3D" id="3.40.50.10070">
    <property type="entry name" value="TolB, N-terminal domain"/>
    <property type="match status" value="1"/>
</dbReference>
<comment type="caution">
    <text evidence="2">The sequence shown here is derived from an EMBL/GenBank/DDBJ whole genome shotgun (WGS) entry which is preliminary data.</text>
</comment>